<evidence type="ECO:0000259" key="6">
    <source>
        <dbReference type="SMART" id="SM00475"/>
    </source>
</evidence>
<evidence type="ECO:0000256" key="4">
    <source>
        <dbReference type="ARBA" id="ARBA00049957"/>
    </source>
</evidence>
<dbReference type="EMBL" id="CP003332">
    <property type="protein sequence ID" value="AFJ62321.1"/>
    <property type="molecule type" value="Genomic_DNA"/>
</dbReference>
<dbReference type="PANTHER" id="PTHR42646:SF2">
    <property type="entry name" value="5'-3' EXONUCLEASE FAMILY PROTEIN"/>
    <property type="match status" value="1"/>
</dbReference>
<dbReference type="SMART" id="SM00475">
    <property type="entry name" value="53EXOc"/>
    <property type="match status" value="1"/>
</dbReference>
<dbReference type="PANTHER" id="PTHR42646">
    <property type="entry name" value="FLAP ENDONUCLEASE XNI"/>
    <property type="match status" value="1"/>
</dbReference>
<evidence type="ECO:0000256" key="2">
    <source>
        <dbReference type="ARBA" id="ARBA00022801"/>
    </source>
</evidence>
<dbReference type="PATRIC" id="fig|1126211.3.peg.2276"/>
<keyword evidence="3" id="KW-0238">DNA-binding</keyword>
<dbReference type="SMART" id="SM00279">
    <property type="entry name" value="HhH2"/>
    <property type="match status" value="1"/>
</dbReference>
<keyword evidence="2 7" id="KW-0378">Hydrolase</keyword>
<dbReference type="Pfam" id="PF01367">
    <property type="entry name" value="5_3_exonuc"/>
    <property type="match status" value="1"/>
</dbReference>
<dbReference type="InterPro" id="IPR020046">
    <property type="entry name" value="5-3_exonucl_a-hlix_arch_N"/>
</dbReference>
<dbReference type="HOGENOM" id="CLU_004675_1_5_9"/>
<dbReference type="SUPFAM" id="SSF88723">
    <property type="entry name" value="PIN domain-like"/>
    <property type="match status" value="1"/>
</dbReference>
<dbReference type="KEGG" id="bqy:MUS_2377"/>
<dbReference type="FunFam" id="1.10.150.20:FF:000003">
    <property type="entry name" value="DNA polymerase I"/>
    <property type="match status" value="1"/>
</dbReference>
<feature type="domain" description="5'-3' exonuclease" evidence="6">
    <location>
        <begin position="27"/>
        <end position="288"/>
    </location>
</feature>
<dbReference type="Gene3D" id="1.10.150.20">
    <property type="entry name" value="5' to 3' exonuclease, C-terminal subdomain"/>
    <property type="match status" value="1"/>
</dbReference>
<sequence length="319" mass="35949">MGGCCFFTAFFGKIGTLNKKEFRYMNNKLLLVDGMALLFRSFFATAVHRNFMINENGIPTNGVNGFLKHLITAVDTFQPTHVVCCWDMGSKTYRNDLFQDYKANRSEPPLELIPQFDLAKEAARELGFLNIGIKGYEADDCIGTLSALFSGEAEITIVTGDKDLLQLLNHQVQVALLQKGIGNYKVYTDEIFREETGVPPKALIDIKALMGDTSDNYPGVKGIGEKTAYKLIREYQNIDRLLESLALLPKGQQTKIQQSLKELELSRQLAEIHCEVPLVCTLEEALFSLKMEEAALMLRRHQIKGIERMLEKLNAREIS</sequence>
<evidence type="ECO:0000256" key="5">
    <source>
        <dbReference type="ARBA" id="ARBA00050026"/>
    </source>
</evidence>
<comment type="function">
    <text evidence="4">5'-3' exonuclease acting preferentially on double-stranded DNA.</text>
</comment>
<dbReference type="Pfam" id="PF02739">
    <property type="entry name" value="5_3_exonuc_N"/>
    <property type="match status" value="1"/>
</dbReference>
<dbReference type="InterPro" id="IPR036279">
    <property type="entry name" value="5-3_exonuclease_C_sf"/>
</dbReference>
<name>I2C6P7_BACAY</name>
<dbReference type="InterPro" id="IPR008918">
    <property type="entry name" value="HhH2"/>
</dbReference>
<gene>
    <name evidence="7" type="primary">ypcP</name>
    <name evidence="7" type="ORF">MUS_2377</name>
</gene>
<dbReference type="InterPro" id="IPR020045">
    <property type="entry name" value="DNA_polI_H3TH"/>
</dbReference>
<accession>I2C6P7</accession>
<proteinExistence type="predicted"/>
<dbReference type="Gene3D" id="3.40.50.1010">
    <property type="entry name" value="5'-nuclease"/>
    <property type="match status" value="1"/>
</dbReference>
<dbReference type="GO" id="GO:0003677">
    <property type="term" value="F:DNA binding"/>
    <property type="evidence" value="ECO:0007669"/>
    <property type="project" value="UniProtKB-KW"/>
</dbReference>
<reference evidence="7 8" key="1">
    <citation type="journal article" date="2012" name="J. Biotechnol.">
        <title>Genome sequence of the plant growth promoting strain Bacillus amyloliquefaciens subsp. plantarum B9601-Y2 and expression of mersacidin and other secondary metabolites.</title>
        <authorList>
            <person name="He P."/>
            <person name="Hao K."/>
            <person name="Blom J."/>
            <person name="Ruckert C."/>
            <person name="Vater J."/>
            <person name="Mao Z."/>
            <person name="Wu Y."/>
            <person name="Hou M."/>
            <person name="He P."/>
            <person name="He Y."/>
            <person name="Borriss R."/>
        </authorList>
    </citation>
    <scope>NUCLEOTIDE SEQUENCE [LARGE SCALE GENOMIC DNA]</scope>
    <source>
        <strain evidence="7">Y2</strain>
    </source>
</reference>
<evidence type="ECO:0000256" key="3">
    <source>
        <dbReference type="ARBA" id="ARBA00023125"/>
    </source>
</evidence>
<dbReference type="InterPro" id="IPR002421">
    <property type="entry name" value="5-3_exonuclease"/>
</dbReference>
<dbReference type="GO" id="GO:0033567">
    <property type="term" value="P:DNA replication, Okazaki fragment processing"/>
    <property type="evidence" value="ECO:0007669"/>
    <property type="project" value="InterPro"/>
</dbReference>
<keyword evidence="1" id="KW-0540">Nuclease</keyword>
<dbReference type="InterPro" id="IPR038969">
    <property type="entry name" value="FEN"/>
</dbReference>
<evidence type="ECO:0000256" key="1">
    <source>
        <dbReference type="ARBA" id="ARBA00022722"/>
    </source>
</evidence>
<dbReference type="GO" id="GO:0017108">
    <property type="term" value="F:5'-flap endonuclease activity"/>
    <property type="evidence" value="ECO:0007669"/>
    <property type="project" value="InterPro"/>
</dbReference>
<dbReference type="CDD" id="cd09859">
    <property type="entry name" value="PIN_53EXO"/>
    <property type="match status" value="1"/>
</dbReference>
<dbReference type="CDD" id="cd09898">
    <property type="entry name" value="H3TH_53EXO"/>
    <property type="match status" value="1"/>
</dbReference>
<evidence type="ECO:0000313" key="8">
    <source>
        <dbReference type="Proteomes" id="UP000002878"/>
    </source>
</evidence>
<dbReference type="Proteomes" id="UP000002878">
    <property type="component" value="Chromosome"/>
</dbReference>
<evidence type="ECO:0000313" key="7">
    <source>
        <dbReference type="EMBL" id="AFJ62321.1"/>
    </source>
</evidence>
<dbReference type="SUPFAM" id="SSF47807">
    <property type="entry name" value="5' to 3' exonuclease, C-terminal subdomain"/>
    <property type="match status" value="1"/>
</dbReference>
<protein>
    <recommendedName>
        <fullName evidence="5">5'-3' exonuclease</fullName>
    </recommendedName>
</protein>
<organism evidence="7 8">
    <name type="scientific">Bacillus amyloliquefaciens (strain Y2)</name>
    <name type="common">Bacillus amyloliquefaciens subsp. plantarum (strain B9601-Y2)</name>
    <dbReference type="NCBI Taxonomy" id="1155777"/>
    <lineage>
        <taxon>Bacteria</taxon>
        <taxon>Bacillati</taxon>
        <taxon>Bacillota</taxon>
        <taxon>Bacilli</taxon>
        <taxon>Bacillales</taxon>
        <taxon>Bacillaceae</taxon>
        <taxon>Bacillus</taxon>
        <taxon>Bacillus amyloliquefaciens group</taxon>
    </lineage>
</organism>
<dbReference type="AlphaFoldDB" id="I2C6P7"/>
<dbReference type="InterPro" id="IPR029060">
    <property type="entry name" value="PIN-like_dom_sf"/>
</dbReference>
<dbReference type="GO" id="GO:0008409">
    <property type="term" value="F:5'-3' exonuclease activity"/>
    <property type="evidence" value="ECO:0007669"/>
    <property type="project" value="InterPro"/>
</dbReference>
<keyword evidence="7" id="KW-0269">Exonuclease</keyword>